<sequence length="45" mass="5486">MVWRRGLFQWEEDLLGQMKVLMREVRLGSSEDQWVWNLEDDGIFS</sequence>
<keyword evidence="2" id="KW-1185">Reference proteome</keyword>
<accession>A0A392TQN3</accession>
<protein>
    <recommendedName>
        <fullName evidence="3">Receptor-like kinase</fullName>
    </recommendedName>
</protein>
<evidence type="ECO:0000313" key="2">
    <source>
        <dbReference type="Proteomes" id="UP000265520"/>
    </source>
</evidence>
<reference evidence="1 2" key="1">
    <citation type="journal article" date="2018" name="Front. Plant Sci.">
        <title>Red Clover (Trifolium pratense) and Zigzag Clover (T. medium) - A Picture of Genomic Similarities and Differences.</title>
        <authorList>
            <person name="Dluhosova J."/>
            <person name="Istvanek J."/>
            <person name="Nedelnik J."/>
            <person name="Repkova J."/>
        </authorList>
    </citation>
    <scope>NUCLEOTIDE SEQUENCE [LARGE SCALE GENOMIC DNA]</scope>
    <source>
        <strain evidence="2">cv. 10/8</strain>
        <tissue evidence="1">Leaf</tissue>
    </source>
</reference>
<dbReference type="AlphaFoldDB" id="A0A392TQN3"/>
<evidence type="ECO:0008006" key="3">
    <source>
        <dbReference type="Google" id="ProtNLM"/>
    </source>
</evidence>
<comment type="caution">
    <text evidence="1">The sequence shown here is derived from an EMBL/GenBank/DDBJ whole genome shotgun (WGS) entry which is preliminary data.</text>
</comment>
<evidence type="ECO:0000313" key="1">
    <source>
        <dbReference type="EMBL" id="MCI62964.1"/>
    </source>
</evidence>
<name>A0A392TQN3_9FABA</name>
<dbReference type="EMBL" id="LXQA010628562">
    <property type="protein sequence ID" value="MCI62964.1"/>
    <property type="molecule type" value="Genomic_DNA"/>
</dbReference>
<proteinExistence type="predicted"/>
<organism evidence="1 2">
    <name type="scientific">Trifolium medium</name>
    <dbReference type="NCBI Taxonomy" id="97028"/>
    <lineage>
        <taxon>Eukaryota</taxon>
        <taxon>Viridiplantae</taxon>
        <taxon>Streptophyta</taxon>
        <taxon>Embryophyta</taxon>
        <taxon>Tracheophyta</taxon>
        <taxon>Spermatophyta</taxon>
        <taxon>Magnoliopsida</taxon>
        <taxon>eudicotyledons</taxon>
        <taxon>Gunneridae</taxon>
        <taxon>Pentapetalae</taxon>
        <taxon>rosids</taxon>
        <taxon>fabids</taxon>
        <taxon>Fabales</taxon>
        <taxon>Fabaceae</taxon>
        <taxon>Papilionoideae</taxon>
        <taxon>50 kb inversion clade</taxon>
        <taxon>NPAAA clade</taxon>
        <taxon>Hologalegina</taxon>
        <taxon>IRL clade</taxon>
        <taxon>Trifolieae</taxon>
        <taxon>Trifolium</taxon>
    </lineage>
</organism>
<feature type="non-terminal residue" evidence="1">
    <location>
        <position position="45"/>
    </location>
</feature>
<dbReference type="Proteomes" id="UP000265520">
    <property type="component" value="Unassembled WGS sequence"/>
</dbReference>